<protein>
    <submittedName>
        <fullName evidence="2">Uncharacterized protein</fullName>
    </submittedName>
</protein>
<proteinExistence type="predicted"/>
<evidence type="ECO:0000313" key="2">
    <source>
        <dbReference type="EMBL" id="QDH83683.1"/>
    </source>
</evidence>
<sequence>MNDLQKKAQKYKTLFKFGTLGVILFVLAPILYTVLQATVAAIALAVIGGTTWMLTPYLSTKFANMRLKLVKEAAKENPIETAQLELQRRRAELQERKAAIEKWGGYVQGYILKAKEQVDKYPHKKQEYLERIQGMQALHQRRAEQWRETRAALEVYAAQVQEKIDEYEMAKEELKVRGMVDGMDEADLFAQIKMDEAMKEMTSTVGMAFSSLESITHDMDYDHEKGKKLIANSPTQSLNNLEVIDVEAVLK</sequence>
<keyword evidence="1" id="KW-1133">Transmembrane helix</keyword>
<dbReference type="RefSeq" id="YP_009903709.1">
    <property type="nucleotide sequence ID" value="NC_049849.1"/>
</dbReference>
<keyword evidence="1" id="KW-0472">Membrane</keyword>
<accession>A0A514CT83</accession>
<dbReference type="KEGG" id="vg:56135985"/>
<reference evidence="2 3" key="1">
    <citation type="submission" date="2019-06" db="EMBL/GenBank/DDBJ databases">
        <authorList>
            <person name="Kincaid V.D."/>
            <person name="Fuller A."/>
            <person name="Hodges K."/>
            <person name="Bansal M."/>
            <person name="Essig J."/>
            <person name="Johnson A."/>
        </authorList>
    </citation>
    <scope>NUCLEOTIDE SEQUENCE [LARGE SCALE GENOMIC DNA]</scope>
</reference>
<evidence type="ECO:0000313" key="3">
    <source>
        <dbReference type="Proteomes" id="UP000320799"/>
    </source>
</evidence>
<keyword evidence="3" id="KW-1185">Reference proteome</keyword>
<evidence type="ECO:0000256" key="1">
    <source>
        <dbReference type="SAM" id="Phobius"/>
    </source>
</evidence>
<name>A0A514CT83_9CAUD</name>
<feature type="transmembrane region" description="Helical" evidence="1">
    <location>
        <begin position="14"/>
        <end position="32"/>
    </location>
</feature>
<keyword evidence="1" id="KW-0812">Transmembrane</keyword>
<organism evidence="2 3">
    <name type="scientific">Achromobacter phage Motura</name>
    <dbReference type="NCBI Taxonomy" id="2591403"/>
    <lineage>
        <taxon>Viruses</taxon>
        <taxon>Duplodnaviria</taxon>
        <taxon>Heunggongvirae</taxon>
        <taxon>Uroviricota</taxon>
        <taxon>Caudoviricetes</taxon>
        <taxon>Moturavirus</taxon>
        <taxon>Moturavirus motura</taxon>
    </lineage>
</organism>
<dbReference type="Proteomes" id="UP000320799">
    <property type="component" value="Segment"/>
</dbReference>
<dbReference type="GeneID" id="56135985"/>
<feature type="transmembrane region" description="Helical" evidence="1">
    <location>
        <begin position="38"/>
        <end position="58"/>
    </location>
</feature>
<dbReference type="EMBL" id="MN094788">
    <property type="protein sequence ID" value="QDH83683.1"/>
    <property type="molecule type" value="Genomic_DNA"/>
</dbReference>